<dbReference type="Proteomes" id="UP001354971">
    <property type="component" value="Unassembled WGS sequence"/>
</dbReference>
<feature type="transmembrane region" description="Helical" evidence="1">
    <location>
        <begin position="108"/>
        <end position="131"/>
    </location>
</feature>
<keyword evidence="1" id="KW-0472">Membrane</keyword>
<evidence type="ECO:0000313" key="3">
    <source>
        <dbReference type="Proteomes" id="UP001354971"/>
    </source>
</evidence>
<accession>A0ABU7LNI5</accession>
<protein>
    <submittedName>
        <fullName evidence="2">Uncharacterized protein</fullName>
    </submittedName>
</protein>
<keyword evidence="1" id="KW-0812">Transmembrane</keyword>
<comment type="caution">
    <text evidence="2">The sequence shown here is derived from an EMBL/GenBank/DDBJ whole genome shotgun (WGS) entry which is preliminary data.</text>
</comment>
<dbReference type="EMBL" id="JAZDRP010000002">
    <property type="protein sequence ID" value="MEE2525486.1"/>
    <property type="molecule type" value="Genomic_DNA"/>
</dbReference>
<feature type="transmembrane region" description="Helical" evidence="1">
    <location>
        <begin position="167"/>
        <end position="189"/>
    </location>
</feature>
<organism evidence="2 3">
    <name type="scientific">Hyphobacterium lacteum</name>
    <dbReference type="NCBI Taxonomy" id="3116575"/>
    <lineage>
        <taxon>Bacteria</taxon>
        <taxon>Pseudomonadati</taxon>
        <taxon>Pseudomonadota</taxon>
        <taxon>Alphaproteobacteria</taxon>
        <taxon>Maricaulales</taxon>
        <taxon>Maricaulaceae</taxon>
        <taxon>Hyphobacterium</taxon>
    </lineage>
</organism>
<reference evidence="2 3" key="1">
    <citation type="submission" date="2024-01" db="EMBL/GenBank/DDBJ databases">
        <title>Hyphobacterium bacterium isolated from marine sediment.</title>
        <authorList>
            <person name="Zhao S."/>
        </authorList>
    </citation>
    <scope>NUCLEOTIDE SEQUENCE [LARGE SCALE GENOMIC DNA]</scope>
    <source>
        <strain evidence="3">HN65</strain>
    </source>
</reference>
<keyword evidence="3" id="KW-1185">Reference proteome</keyword>
<evidence type="ECO:0000313" key="2">
    <source>
        <dbReference type="EMBL" id="MEE2525486.1"/>
    </source>
</evidence>
<feature type="transmembrane region" description="Helical" evidence="1">
    <location>
        <begin position="36"/>
        <end position="57"/>
    </location>
</feature>
<name>A0ABU7LNI5_9PROT</name>
<gene>
    <name evidence="2" type="ORF">V0U79_03845</name>
</gene>
<feature type="transmembrane region" description="Helical" evidence="1">
    <location>
        <begin position="137"/>
        <end position="155"/>
    </location>
</feature>
<dbReference type="RefSeq" id="WP_330198148.1">
    <property type="nucleotide sequence ID" value="NZ_JAZDRP010000002.1"/>
</dbReference>
<sequence>MIRLIAEAWMGLTAVMRALSFRADWDQRVNLTAAGLVRSFSAIFLTLPVFWFTLQGAVRLSAELSPGANFTYSPGEFLLDLVRIWLVFPVLAVFLTRLAGVKHRFVHWIVLHNWAVMFLFLVQALMFAFYLSGIMNAQAAATVYTLGYFMLRIFVHVRVAVSALGLPLGAGIAMGLIPVFIDFMIIQLLP</sequence>
<keyword evidence="1" id="KW-1133">Transmembrane helix</keyword>
<feature type="transmembrane region" description="Helical" evidence="1">
    <location>
        <begin position="77"/>
        <end position="96"/>
    </location>
</feature>
<proteinExistence type="predicted"/>
<evidence type="ECO:0000256" key="1">
    <source>
        <dbReference type="SAM" id="Phobius"/>
    </source>
</evidence>